<dbReference type="Proteomes" id="UP000625711">
    <property type="component" value="Unassembled WGS sequence"/>
</dbReference>
<organism evidence="1 2">
    <name type="scientific">Rhynchophorus ferrugineus</name>
    <name type="common">Red palm weevil</name>
    <name type="synonym">Curculio ferrugineus</name>
    <dbReference type="NCBI Taxonomy" id="354439"/>
    <lineage>
        <taxon>Eukaryota</taxon>
        <taxon>Metazoa</taxon>
        <taxon>Ecdysozoa</taxon>
        <taxon>Arthropoda</taxon>
        <taxon>Hexapoda</taxon>
        <taxon>Insecta</taxon>
        <taxon>Pterygota</taxon>
        <taxon>Neoptera</taxon>
        <taxon>Endopterygota</taxon>
        <taxon>Coleoptera</taxon>
        <taxon>Polyphaga</taxon>
        <taxon>Cucujiformia</taxon>
        <taxon>Curculionidae</taxon>
        <taxon>Dryophthorinae</taxon>
        <taxon>Rhynchophorus</taxon>
    </lineage>
</organism>
<evidence type="ECO:0008006" key="3">
    <source>
        <dbReference type="Google" id="ProtNLM"/>
    </source>
</evidence>
<dbReference type="InterPro" id="IPR010695">
    <property type="entry name" value="FAIM1"/>
</dbReference>
<dbReference type="AlphaFoldDB" id="A0A834MCV7"/>
<dbReference type="PANTHER" id="PTHR13088">
    <property type="entry name" value="FAS APOPTOTIC INHIBITORY MOLECULE FAIM"/>
    <property type="match status" value="1"/>
</dbReference>
<reference evidence="1" key="1">
    <citation type="submission" date="2020-08" db="EMBL/GenBank/DDBJ databases">
        <title>Genome sequencing and assembly of the red palm weevil Rhynchophorus ferrugineus.</title>
        <authorList>
            <person name="Dias G.B."/>
            <person name="Bergman C.M."/>
            <person name="Manee M."/>
        </authorList>
    </citation>
    <scope>NUCLEOTIDE SEQUENCE</scope>
    <source>
        <strain evidence="1">AA-2017</strain>
        <tissue evidence="1">Whole larva</tissue>
    </source>
</reference>
<proteinExistence type="predicted"/>
<dbReference type="GO" id="GO:1902042">
    <property type="term" value="P:negative regulation of extrinsic apoptotic signaling pathway via death domain receptors"/>
    <property type="evidence" value="ECO:0007669"/>
    <property type="project" value="TreeGrafter"/>
</dbReference>
<dbReference type="OrthoDB" id="6262731at2759"/>
<name>A0A834MCV7_RHYFE</name>
<protein>
    <recommendedName>
        <fullName evidence="3">Fas apoptotic inhibitory molecule 1</fullName>
    </recommendedName>
</protein>
<evidence type="ECO:0000313" key="2">
    <source>
        <dbReference type="Proteomes" id="UP000625711"/>
    </source>
</evidence>
<accession>A0A834MCV7</accession>
<gene>
    <name evidence="1" type="ORF">GWI33_006597</name>
</gene>
<dbReference type="EMBL" id="JAACXV010000331">
    <property type="protein sequence ID" value="KAF7279926.1"/>
    <property type="molecule type" value="Genomic_DNA"/>
</dbReference>
<sequence>MQDKAVQNRPDLVAYWSVPLLDGTHSVEFEHGITTGKRVLRINGKEVLRKEWMFKLVGDIKFTLGKQEAKCELRVDPIPYFCFCYSLYIDGKPLEKFVEKQNRNVQAWNIVEQGIRYRIVLEKQLLEIRINGEKIEPEINFAGSGTQMKFIISGLEAILSSTIDNNNKGIAYNLFINNTVIENDNNTE</sequence>
<evidence type="ECO:0000313" key="1">
    <source>
        <dbReference type="EMBL" id="KAF7279926.1"/>
    </source>
</evidence>
<dbReference type="Gene3D" id="2.40.128.180">
    <property type="match status" value="2"/>
</dbReference>
<dbReference type="PANTHER" id="PTHR13088:SF3">
    <property type="entry name" value="FAS APOPTOTIC INHIBITORY MOLECULE 1"/>
    <property type="match status" value="1"/>
</dbReference>
<dbReference type="InterPro" id="IPR038513">
    <property type="entry name" value="FAIM1_dom_sf"/>
</dbReference>
<comment type="caution">
    <text evidence="1">The sequence shown here is derived from an EMBL/GenBank/DDBJ whole genome shotgun (WGS) entry which is preliminary data.</text>
</comment>
<dbReference type="Pfam" id="PF06905">
    <property type="entry name" value="FAIM1"/>
    <property type="match status" value="1"/>
</dbReference>
<keyword evidence="2" id="KW-1185">Reference proteome</keyword>